<proteinExistence type="predicted"/>
<protein>
    <submittedName>
        <fullName evidence="1">Uncharacterized protein</fullName>
    </submittedName>
</protein>
<dbReference type="Gene3D" id="3.30.830.10">
    <property type="entry name" value="Metalloenzyme, LuxS/M16 peptidase-like"/>
    <property type="match status" value="1"/>
</dbReference>
<comment type="caution">
    <text evidence="1">The sequence shown here is derived from an EMBL/GenBank/DDBJ whole genome shotgun (WGS) entry which is preliminary data.</text>
</comment>
<dbReference type="GO" id="GO:0046872">
    <property type="term" value="F:metal ion binding"/>
    <property type="evidence" value="ECO:0007669"/>
    <property type="project" value="InterPro"/>
</dbReference>
<evidence type="ECO:0000313" key="1">
    <source>
        <dbReference type="EMBL" id="HHF57974.1"/>
    </source>
</evidence>
<dbReference type="AlphaFoldDB" id="A0A7C5M2X8"/>
<gene>
    <name evidence="1" type="ORF">ENL41_00945</name>
</gene>
<dbReference type="Proteomes" id="UP000886014">
    <property type="component" value="Unassembled WGS sequence"/>
</dbReference>
<reference evidence="1" key="1">
    <citation type="journal article" date="2020" name="mSystems">
        <title>Genome- and Community-Level Interaction Insights into Carbon Utilization and Element Cycling Functions of Hydrothermarchaeota in Hydrothermal Sediment.</title>
        <authorList>
            <person name="Zhou Z."/>
            <person name="Liu Y."/>
            <person name="Xu W."/>
            <person name="Pan J."/>
            <person name="Luo Z.H."/>
            <person name="Li M."/>
        </authorList>
    </citation>
    <scope>NUCLEOTIDE SEQUENCE [LARGE SCALE GENOMIC DNA]</scope>
    <source>
        <strain evidence="1">HyVt-94</strain>
    </source>
</reference>
<dbReference type="EMBL" id="DRTV01000075">
    <property type="protein sequence ID" value="HHF57974.1"/>
    <property type="molecule type" value="Genomic_DNA"/>
</dbReference>
<accession>A0A7C5M2X8</accession>
<sequence length="103" mass="12007">MKEIKTILENFKTSGISEEELEEAKKYFEGALPRRVETYSGLAGRILEGMIYGLPDFYWEKEARVMQKITQKEVNRIIPEYLYPEKLMGVVITDTTKVKLKVD</sequence>
<dbReference type="SUPFAM" id="SSF63411">
    <property type="entry name" value="LuxS/MPP-like metallohydrolase"/>
    <property type="match status" value="1"/>
</dbReference>
<name>A0A7C5M2X8_UNCW3</name>
<organism evidence="1">
    <name type="scientific">candidate division WOR-3 bacterium</name>
    <dbReference type="NCBI Taxonomy" id="2052148"/>
    <lineage>
        <taxon>Bacteria</taxon>
        <taxon>Bacteria division WOR-3</taxon>
    </lineage>
</organism>
<dbReference type="InterPro" id="IPR011249">
    <property type="entry name" value="Metalloenz_LuxS/M16"/>
</dbReference>